<dbReference type="PROSITE" id="PS51371">
    <property type="entry name" value="CBS"/>
    <property type="match status" value="1"/>
</dbReference>
<evidence type="ECO:0000256" key="9">
    <source>
        <dbReference type="RuleBase" id="RU362011"/>
    </source>
</evidence>
<dbReference type="SUPFAM" id="SSF54631">
    <property type="entry name" value="CBS-domain pair"/>
    <property type="match status" value="1"/>
</dbReference>
<evidence type="ECO:0000313" key="11">
    <source>
        <dbReference type="EMBL" id="CAA6802267.1"/>
    </source>
</evidence>
<dbReference type="InterPro" id="IPR046342">
    <property type="entry name" value="CBS_dom_sf"/>
</dbReference>
<dbReference type="InterPro" id="IPR000644">
    <property type="entry name" value="CBS_dom"/>
</dbReference>
<dbReference type="Pfam" id="PF03448">
    <property type="entry name" value="MgtE_N"/>
    <property type="match status" value="1"/>
</dbReference>
<gene>
    <name evidence="11" type="ORF">HELGO_WM11576</name>
</gene>
<comment type="similarity">
    <text evidence="2 9">Belongs to the SLC41A transporter family.</text>
</comment>
<dbReference type="NCBIfam" id="TIGR00400">
    <property type="entry name" value="mgtE"/>
    <property type="match status" value="1"/>
</dbReference>
<dbReference type="InterPro" id="IPR006669">
    <property type="entry name" value="MgtE_transporter"/>
</dbReference>
<dbReference type="GO" id="GO:0015095">
    <property type="term" value="F:magnesium ion transmembrane transporter activity"/>
    <property type="evidence" value="ECO:0007669"/>
    <property type="project" value="UniProtKB-UniRule"/>
</dbReference>
<dbReference type="GO" id="GO:0005886">
    <property type="term" value="C:plasma membrane"/>
    <property type="evidence" value="ECO:0007669"/>
    <property type="project" value="UniProtKB-SubCell"/>
</dbReference>
<feature type="transmembrane region" description="Helical" evidence="9">
    <location>
        <begin position="341"/>
        <end position="363"/>
    </location>
</feature>
<dbReference type="Gene3D" id="1.10.357.20">
    <property type="entry name" value="SLC41 divalent cation transporters, integral membrane domain"/>
    <property type="match status" value="1"/>
</dbReference>
<keyword evidence="3 9" id="KW-0813">Transport</keyword>
<dbReference type="Gene3D" id="1.25.60.10">
    <property type="entry name" value="MgtE N-terminal domain-like"/>
    <property type="match status" value="1"/>
</dbReference>
<dbReference type="SMART" id="SM00116">
    <property type="entry name" value="CBS"/>
    <property type="match status" value="1"/>
</dbReference>
<keyword evidence="7 9" id="KW-0472">Membrane</keyword>
<dbReference type="AlphaFoldDB" id="A0A6S6SA63"/>
<dbReference type="PANTHER" id="PTHR43773">
    <property type="entry name" value="MAGNESIUM TRANSPORTER MGTE"/>
    <property type="match status" value="1"/>
</dbReference>
<dbReference type="SUPFAM" id="SSF161093">
    <property type="entry name" value="MgtE membrane domain-like"/>
    <property type="match status" value="1"/>
</dbReference>
<dbReference type="InterPro" id="IPR038076">
    <property type="entry name" value="MgtE_N_sf"/>
</dbReference>
<feature type="transmembrane region" description="Helical" evidence="9">
    <location>
        <begin position="267"/>
        <end position="288"/>
    </location>
</feature>
<keyword evidence="6 9" id="KW-1133">Transmembrane helix</keyword>
<dbReference type="Pfam" id="PF01769">
    <property type="entry name" value="MgtE"/>
    <property type="match status" value="1"/>
</dbReference>
<dbReference type="Gene3D" id="3.10.580.10">
    <property type="entry name" value="CBS-domain"/>
    <property type="match status" value="1"/>
</dbReference>
<dbReference type="SUPFAM" id="SSF158791">
    <property type="entry name" value="MgtE N-terminal domain-like"/>
    <property type="match status" value="1"/>
</dbReference>
<evidence type="ECO:0000256" key="4">
    <source>
        <dbReference type="ARBA" id="ARBA00022692"/>
    </source>
</evidence>
<keyword evidence="9" id="KW-1003">Cell membrane</keyword>
<evidence type="ECO:0000256" key="8">
    <source>
        <dbReference type="PROSITE-ProRule" id="PRU00703"/>
    </source>
</evidence>
<evidence type="ECO:0000256" key="2">
    <source>
        <dbReference type="ARBA" id="ARBA00009749"/>
    </source>
</evidence>
<evidence type="ECO:0000256" key="3">
    <source>
        <dbReference type="ARBA" id="ARBA00022448"/>
    </source>
</evidence>
<dbReference type="EMBL" id="CACVAW010000009">
    <property type="protein sequence ID" value="CAA6802267.1"/>
    <property type="molecule type" value="Genomic_DNA"/>
</dbReference>
<dbReference type="InterPro" id="IPR006668">
    <property type="entry name" value="Mg_transptr_MgtE_intracell_dom"/>
</dbReference>
<feature type="transmembrane region" description="Helical" evidence="9">
    <location>
        <begin position="406"/>
        <end position="429"/>
    </location>
</feature>
<feature type="transmembrane region" description="Helical" evidence="9">
    <location>
        <begin position="294"/>
        <end position="320"/>
    </location>
</feature>
<dbReference type="GO" id="GO:0046872">
    <property type="term" value="F:metal ion binding"/>
    <property type="evidence" value="ECO:0007669"/>
    <property type="project" value="UniProtKB-KW"/>
</dbReference>
<evidence type="ECO:0000256" key="1">
    <source>
        <dbReference type="ARBA" id="ARBA00004141"/>
    </source>
</evidence>
<comment type="subcellular location">
    <subcellularLocation>
        <location evidence="9">Cell membrane</location>
        <topology evidence="9">Multi-pass membrane protein</topology>
    </subcellularLocation>
    <subcellularLocation>
        <location evidence="1">Membrane</location>
        <topology evidence="1">Multi-pass membrane protein</topology>
    </subcellularLocation>
</comment>
<feature type="domain" description="CBS" evidence="10">
    <location>
        <begin position="180"/>
        <end position="243"/>
    </location>
</feature>
<feature type="transmembrane region" description="Helical" evidence="9">
    <location>
        <begin position="369"/>
        <end position="394"/>
    </location>
</feature>
<dbReference type="Pfam" id="PF00571">
    <property type="entry name" value="CBS"/>
    <property type="match status" value="1"/>
</dbReference>
<dbReference type="InterPro" id="IPR036739">
    <property type="entry name" value="SLC41_membr_dom_sf"/>
</dbReference>
<comment type="function">
    <text evidence="9">Acts as a magnesium transporter.</text>
</comment>
<dbReference type="InterPro" id="IPR006667">
    <property type="entry name" value="SLC41_membr_dom"/>
</dbReference>
<evidence type="ECO:0000259" key="10">
    <source>
        <dbReference type="PROSITE" id="PS51371"/>
    </source>
</evidence>
<evidence type="ECO:0000256" key="5">
    <source>
        <dbReference type="ARBA" id="ARBA00022842"/>
    </source>
</evidence>
<sequence>MQTNINNLVKELELIKNSNEKLFFTKLRELEAAELGAVLLELSDSSLEDSLDVLKNEKISNAIGELESDDATDLMQTLEDIDPEKAQLLLNQLDLKDQIEINTLKQYEDNQAGAYMQKELLKANHNDTVEEFINRIKSFDIDLDTVTQLYIVNNQNSIEMTLPITKLLILDSSVKFKNIWTKIPEEYIPKHILDSSDVQEALRLFEEYDLSSLPVIDSENSIVGRITYDDIYDLIEEKATKDIYNLAGVNDEAEEDTNLFRTIKTRFNWLFINLITSILASLGIALFSDAITEIVALAILMPIIASMGGNSGTQSLAVTVRKIALGDIDKNNAYATLKKEFLISLTNSILFAIILGTITYLWFHSIGLSIIVCIAIIANLIVAGIFGALIPLLLKSIKIDPAIGSTVVLTTITDVVGFMSFLGLAKAFIL</sequence>
<dbReference type="PANTHER" id="PTHR43773:SF1">
    <property type="entry name" value="MAGNESIUM TRANSPORTER MGTE"/>
    <property type="match status" value="1"/>
</dbReference>
<reference evidence="11" key="1">
    <citation type="submission" date="2020-01" db="EMBL/GenBank/DDBJ databases">
        <authorList>
            <person name="Meier V. D."/>
            <person name="Meier V D."/>
        </authorList>
    </citation>
    <scope>NUCLEOTIDE SEQUENCE</scope>
    <source>
        <strain evidence="11">HLG_WM_MAG_12</strain>
    </source>
</reference>
<keyword evidence="8" id="KW-0129">CBS domain</keyword>
<keyword evidence="5 9" id="KW-0460">Magnesium</keyword>
<evidence type="ECO:0000256" key="7">
    <source>
        <dbReference type="ARBA" id="ARBA00023136"/>
    </source>
</evidence>
<evidence type="ECO:0000256" key="6">
    <source>
        <dbReference type="ARBA" id="ARBA00022989"/>
    </source>
</evidence>
<accession>A0A6S6SA63</accession>
<keyword evidence="4 9" id="KW-0812">Transmembrane</keyword>
<keyword evidence="9" id="KW-0479">Metal-binding</keyword>
<protein>
    <recommendedName>
        <fullName evidence="9">Magnesium transporter MgtE</fullName>
    </recommendedName>
</protein>
<organism evidence="11">
    <name type="scientific">uncultured Campylobacterales bacterium</name>
    <dbReference type="NCBI Taxonomy" id="352960"/>
    <lineage>
        <taxon>Bacteria</taxon>
        <taxon>Pseudomonadati</taxon>
        <taxon>Campylobacterota</taxon>
        <taxon>Epsilonproteobacteria</taxon>
        <taxon>Campylobacterales</taxon>
        <taxon>environmental samples</taxon>
    </lineage>
</organism>
<comment type="subunit">
    <text evidence="9">Homodimer.</text>
</comment>
<dbReference type="SMART" id="SM00924">
    <property type="entry name" value="MgtE_N"/>
    <property type="match status" value="1"/>
</dbReference>
<proteinExistence type="inferred from homology"/>
<name>A0A6S6SA63_9BACT</name>